<dbReference type="Proteomes" id="UP000281474">
    <property type="component" value="Unassembled WGS sequence"/>
</dbReference>
<dbReference type="AlphaFoldDB" id="A0A3L8Q2F3"/>
<dbReference type="RefSeq" id="WP_121837099.1">
    <property type="nucleotide sequence ID" value="NZ_ML014753.1"/>
</dbReference>
<dbReference type="EMBL" id="QZEI01000001">
    <property type="protein sequence ID" value="RLV61700.1"/>
    <property type="molecule type" value="Genomic_DNA"/>
</dbReference>
<proteinExistence type="predicted"/>
<accession>A0A3L8Q2F3</accession>
<evidence type="ECO:0000313" key="2">
    <source>
        <dbReference type="EMBL" id="RLV61700.1"/>
    </source>
</evidence>
<evidence type="ECO:0000313" key="3">
    <source>
        <dbReference type="Proteomes" id="UP000281474"/>
    </source>
</evidence>
<comment type="caution">
    <text evidence="2">The sequence shown here is derived from an EMBL/GenBank/DDBJ whole genome shotgun (WGS) entry which is preliminary data.</text>
</comment>
<sequence length="170" mass="19821">MKNKNNERVIHWEKWTALGTVLMAVCAIVTSLWQGHLLKRHNELSIYPHLALEVNTDPLPKGRMALSMYINNQGLGPANVTHVDILWGEKKLNHTADIWKQIKSKNFNKDCRRGSGDINRFYKVEDRQMVIKTVDCPLSAEQMWELMDNIRFKVTYESLYGEAFVQEWAF</sequence>
<keyword evidence="1" id="KW-0812">Transmembrane</keyword>
<protein>
    <submittedName>
        <fullName evidence="2">Uncharacterized protein</fullName>
    </submittedName>
</protein>
<name>A0A3L8Q2F3_9GAMM</name>
<keyword evidence="1" id="KW-1133">Transmembrane helix</keyword>
<gene>
    <name evidence="2" type="ORF">D5018_00860</name>
</gene>
<dbReference type="OrthoDB" id="6869320at2"/>
<organism evidence="2 3">
    <name type="scientific">Parashewanella curva</name>
    <dbReference type="NCBI Taxonomy" id="2338552"/>
    <lineage>
        <taxon>Bacteria</taxon>
        <taxon>Pseudomonadati</taxon>
        <taxon>Pseudomonadota</taxon>
        <taxon>Gammaproteobacteria</taxon>
        <taxon>Alteromonadales</taxon>
        <taxon>Shewanellaceae</taxon>
        <taxon>Parashewanella</taxon>
    </lineage>
</organism>
<feature type="transmembrane region" description="Helical" evidence="1">
    <location>
        <begin position="15"/>
        <end position="33"/>
    </location>
</feature>
<evidence type="ECO:0000256" key="1">
    <source>
        <dbReference type="SAM" id="Phobius"/>
    </source>
</evidence>
<keyword evidence="3" id="KW-1185">Reference proteome</keyword>
<reference evidence="2 3" key="1">
    <citation type="submission" date="2018-09" db="EMBL/GenBank/DDBJ databases">
        <title>Phylogeny of the Shewanellaceae, and recommendation for two new genera, Pseudoshewanella and Parashewanella.</title>
        <authorList>
            <person name="Wang G."/>
        </authorList>
    </citation>
    <scope>NUCLEOTIDE SEQUENCE [LARGE SCALE GENOMIC DNA]</scope>
    <source>
        <strain evidence="2 3">C51</strain>
    </source>
</reference>
<keyword evidence="1" id="KW-0472">Membrane</keyword>